<accession>A0A6A7BJ52</accession>
<dbReference type="Proteomes" id="UP000799423">
    <property type="component" value="Unassembled WGS sequence"/>
</dbReference>
<reference evidence="1" key="1">
    <citation type="submission" date="2020-01" db="EMBL/GenBank/DDBJ databases">
        <authorList>
            <consortium name="DOE Joint Genome Institute"/>
            <person name="Haridas S."/>
            <person name="Albert R."/>
            <person name="Binder M."/>
            <person name="Bloem J."/>
            <person name="Labutti K."/>
            <person name="Salamov A."/>
            <person name="Andreopoulos B."/>
            <person name="Baker S.E."/>
            <person name="Barry K."/>
            <person name="Bills G."/>
            <person name="Bluhm B.H."/>
            <person name="Cannon C."/>
            <person name="Castanera R."/>
            <person name="Culley D.E."/>
            <person name="Daum C."/>
            <person name="Ezra D."/>
            <person name="Gonzalez J.B."/>
            <person name="Henrissat B."/>
            <person name="Kuo A."/>
            <person name="Liang C."/>
            <person name="Lipzen A."/>
            <person name="Lutzoni F."/>
            <person name="Magnuson J."/>
            <person name="Mondo S."/>
            <person name="Nolan M."/>
            <person name="Ohm R."/>
            <person name="Pangilinan J."/>
            <person name="Park H.-J."/>
            <person name="Ramirez L."/>
            <person name="Alfaro M."/>
            <person name="Sun H."/>
            <person name="Tritt A."/>
            <person name="Yoshinaga Y."/>
            <person name="Zwiers L.-H."/>
            <person name="Turgeon B.G."/>
            <person name="Goodwin S.B."/>
            <person name="Spatafora J.W."/>
            <person name="Crous P.W."/>
            <person name="Grigoriev I.V."/>
        </authorList>
    </citation>
    <scope>NUCLEOTIDE SEQUENCE</scope>
    <source>
        <strain evidence="1">IPT5</strain>
    </source>
</reference>
<evidence type="ECO:0000313" key="2">
    <source>
        <dbReference type="Proteomes" id="UP000799423"/>
    </source>
</evidence>
<proteinExistence type="predicted"/>
<keyword evidence="2" id="KW-1185">Reference proteome</keyword>
<evidence type="ECO:0000313" key="1">
    <source>
        <dbReference type="EMBL" id="KAF2855490.1"/>
    </source>
</evidence>
<gene>
    <name evidence="1" type="ORF">T440DRAFT_463894</name>
</gene>
<protein>
    <submittedName>
        <fullName evidence="1">Uncharacterized protein</fullName>
    </submittedName>
</protein>
<dbReference type="EMBL" id="MU006290">
    <property type="protein sequence ID" value="KAF2855490.1"/>
    <property type="molecule type" value="Genomic_DNA"/>
</dbReference>
<dbReference type="AlphaFoldDB" id="A0A6A7BJ52"/>
<sequence>MSSQLKHKIPSVFLRHCAKPHHIPNFIVVIKFGLVPCCTYPLVYAGSDGFFCQAFFGESQYLRLSHA</sequence>
<name>A0A6A7BJ52_9PLEO</name>
<organism evidence="1 2">
    <name type="scientific">Plenodomus tracheiphilus IPT5</name>
    <dbReference type="NCBI Taxonomy" id="1408161"/>
    <lineage>
        <taxon>Eukaryota</taxon>
        <taxon>Fungi</taxon>
        <taxon>Dikarya</taxon>
        <taxon>Ascomycota</taxon>
        <taxon>Pezizomycotina</taxon>
        <taxon>Dothideomycetes</taxon>
        <taxon>Pleosporomycetidae</taxon>
        <taxon>Pleosporales</taxon>
        <taxon>Pleosporineae</taxon>
        <taxon>Leptosphaeriaceae</taxon>
        <taxon>Plenodomus</taxon>
    </lineage>
</organism>